<name>A0ABW4ZSW5_9BACL</name>
<evidence type="ECO:0008006" key="3">
    <source>
        <dbReference type="Google" id="ProtNLM"/>
    </source>
</evidence>
<dbReference type="RefSeq" id="WP_386043643.1">
    <property type="nucleotide sequence ID" value="NZ_JBHUIO010000002.1"/>
</dbReference>
<reference evidence="2" key="1">
    <citation type="journal article" date="2019" name="Int. J. Syst. Evol. Microbiol.">
        <title>The Global Catalogue of Microorganisms (GCM) 10K type strain sequencing project: providing services to taxonomists for standard genome sequencing and annotation.</title>
        <authorList>
            <consortium name="The Broad Institute Genomics Platform"/>
            <consortium name="The Broad Institute Genome Sequencing Center for Infectious Disease"/>
            <person name="Wu L."/>
            <person name="Ma J."/>
        </authorList>
    </citation>
    <scope>NUCLEOTIDE SEQUENCE [LARGE SCALE GENOMIC DNA]</scope>
    <source>
        <strain evidence="2">CGMCC 1.13574</strain>
    </source>
</reference>
<proteinExistence type="predicted"/>
<organism evidence="1 2">
    <name type="scientific">Tumebacillus lipolyticus</name>
    <dbReference type="NCBI Taxonomy" id="1280370"/>
    <lineage>
        <taxon>Bacteria</taxon>
        <taxon>Bacillati</taxon>
        <taxon>Bacillota</taxon>
        <taxon>Bacilli</taxon>
        <taxon>Bacillales</taxon>
        <taxon>Alicyclobacillaceae</taxon>
        <taxon>Tumebacillus</taxon>
    </lineage>
</organism>
<evidence type="ECO:0000313" key="1">
    <source>
        <dbReference type="EMBL" id="MFD2168696.1"/>
    </source>
</evidence>
<accession>A0ABW4ZSW5</accession>
<dbReference type="Proteomes" id="UP001597343">
    <property type="component" value="Unassembled WGS sequence"/>
</dbReference>
<gene>
    <name evidence="1" type="ORF">ACFSOY_01515</name>
</gene>
<evidence type="ECO:0000313" key="2">
    <source>
        <dbReference type="Proteomes" id="UP001597343"/>
    </source>
</evidence>
<dbReference type="EMBL" id="JBHUIO010000002">
    <property type="protein sequence ID" value="MFD2168696.1"/>
    <property type="molecule type" value="Genomic_DNA"/>
</dbReference>
<keyword evidence="2" id="KW-1185">Reference proteome</keyword>
<sequence>MTKIYRFISFEVFIDMLIRKSLTFVHPTAWDDPYELKLLENNLKQIIGSSSSIADEGTLGAILEHIISKKLYCQSWTKLNESDALWRIYNHHNTSVRIETDLNKISKLEGVEAIEVNYVDDLDITSTDSFYGMIVTKREVFSHEREIRLVTHYKFSGKEDVVEYSNDFLKLSGDSRLFNKFEIYEIDEGIDRIISKLNYTIEDKTTQINYGHIENFIESVMLNPFAPSWFEDTLRMVCEVFDIKFLGKSKIYKLNE</sequence>
<comment type="caution">
    <text evidence="1">The sequence shown here is derived from an EMBL/GenBank/DDBJ whole genome shotgun (WGS) entry which is preliminary data.</text>
</comment>
<protein>
    <recommendedName>
        <fullName evidence="3">DUF2971 domain-containing protein</fullName>
    </recommendedName>
</protein>